<name>A0A5B7GZB3_PORTR</name>
<keyword evidence="2" id="KW-1185">Reference proteome</keyword>
<dbReference type="EMBL" id="VSRR010023266">
    <property type="protein sequence ID" value="MPC65360.1"/>
    <property type="molecule type" value="Genomic_DNA"/>
</dbReference>
<gene>
    <name evidence="1" type="ORF">E2C01_059494</name>
</gene>
<sequence length="61" mass="6941">MTTTYRKERKNPTLNFSSSRHRIRLRRHLRPPLSAFKSPSESIFSRSSSTTMTGAAAVFLA</sequence>
<evidence type="ECO:0000313" key="2">
    <source>
        <dbReference type="Proteomes" id="UP000324222"/>
    </source>
</evidence>
<proteinExistence type="predicted"/>
<dbReference type="AlphaFoldDB" id="A0A5B7GZB3"/>
<evidence type="ECO:0000313" key="1">
    <source>
        <dbReference type="EMBL" id="MPC65360.1"/>
    </source>
</evidence>
<reference evidence="1 2" key="1">
    <citation type="submission" date="2019-05" db="EMBL/GenBank/DDBJ databases">
        <title>Another draft genome of Portunus trituberculatus and its Hox gene families provides insights of decapod evolution.</title>
        <authorList>
            <person name="Jeong J.-H."/>
            <person name="Song I."/>
            <person name="Kim S."/>
            <person name="Choi T."/>
            <person name="Kim D."/>
            <person name="Ryu S."/>
            <person name="Kim W."/>
        </authorList>
    </citation>
    <scope>NUCLEOTIDE SEQUENCE [LARGE SCALE GENOMIC DNA]</scope>
    <source>
        <tissue evidence="1">Muscle</tissue>
    </source>
</reference>
<protein>
    <submittedName>
        <fullName evidence="1">Uncharacterized protein</fullName>
    </submittedName>
</protein>
<comment type="caution">
    <text evidence="1">The sequence shown here is derived from an EMBL/GenBank/DDBJ whole genome shotgun (WGS) entry which is preliminary data.</text>
</comment>
<organism evidence="1 2">
    <name type="scientific">Portunus trituberculatus</name>
    <name type="common">Swimming crab</name>
    <name type="synonym">Neptunus trituberculatus</name>
    <dbReference type="NCBI Taxonomy" id="210409"/>
    <lineage>
        <taxon>Eukaryota</taxon>
        <taxon>Metazoa</taxon>
        <taxon>Ecdysozoa</taxon>
        <taxon>Arthropoda</taxon>
        <taxon>Crustacea</taxon>
        <taxon>Multicrustacea</taxon>
        <taxon>Malacostraca</taxon>
        <taxon>Eumalacostraca</taxon>
        <taxon>Eucarida</taxon>
        <taxon>Decapoda</taxon>
        <taxon>Pleocyemata</taxon>
        <taxon>Brachyura</taxon>
        <taxon>Eubrachyura</taxon>
        <taxon>Portunoidea</taxon>
        <taxon>Portunidae</taxon>
        <taxon>Portuninae</taxon>
        <taxon>Portunus</taxon>
    </lineage>
</organism>
<dbReference type="Proteomes" id="UP000324222">
    <property type="component" value="Unassembled WGS sequence"/>
</dbReference>
<accession>A0A5B7GZB3</accession>